<comment type="caution">
    <text evidence="8">The sequence shown here is derived from an EMBL/GenBank/DDBJ whole genome shotgun (WGS) entry which is preliminary data.</text>
</comment>
<feature type="transmembrane region" description="Helical" evidence="7">
    <location>
        <begin position="76"/>
        <end position="98"/>
    </location>
</feature>
<evidence type="ECO:0000313" key="9">
    <source>
        <dbReference type="Proteomes" id="UP001165580"/>
    </source>
</evidence>
<evidence type="ECO:0000256" key="5">
    <source>
        <dbReference type="ARBA" id="ARBA00022989"/>
    </source>
</evidence>
<keyword evidence="6 7" id="KW-0472">Membrane</keyword>
<evidence type="ECO:0000256" key="3">
    <source>
        <dbReference type="ARBA" id="ARBA00022475"/>
    </source>
</evidence>
<evidence type="ECO:0000313" key="8">
    <source>
        <dbReference type="EMBL" id="MCS5713479.1"/>
    </source>
</evidence>
<sequence>MSHPPQPPYPPTPAGALLPNKLGLAALWVGIGAFVAGLIPFFSYFAILVALVGVVLGVVALVLPRRRKKAATAGTIVSFMALIVSLGMSILYTVWLFGSLIGAVSGSLTPSTSSPLDQTSVSLSYEVEGTGSDVDITYTTFVDGVDATQQETGQRLPFARDFDVAYGGAATYNSYTLTAVNGDSDGDVTCRITLDDRILIERTATGPFATATCTASGTDLLEG</sequence>
<dbReference type="Pfam" id="PF05423">
    <property type="entry name" value="Mycobact_memb"/>
    <property type="match status" value="1"/>
</dbReference>
<evidence type="ECO:0000256" key="2">
    <source>
        <dbReference type="ARBA" id="ARBA00007531"/>
    </source>
</evidence>
<evidence type="ECO:0000256" key="7">
    <source>
        <dbReference type="SAM" id="Phobius"/>
    </source>
</evidence>
<gene>
    <name evidence="8" type="ORF">NVV95_02805</name>
</gene>
<keyword evidence="9" id="KW-1185">Reference proteome</keyword>
<protein>
    <submittedName>
        <fullName evidence="8">MmpS family protein</fullName>
    </submittedName>
</protein>
<dbReference type="RefSeq" id="WP_259485009.1">
    <property type="nucleotide sequence ID" value="NZ_JANTEZ010000001.1"/>
</dbReference>
<dbReference type="EMBL" id="JANTEZ010000001">
    <property type="protein sequence ID" value="MCS5713479.1"/>
    <property type="molecule type" value="Genomic_DNA"/>
</dbReference>
<evidence type="ECO:0000256" key="4">
    <source>
        <dbReference type="ARBA" id="ARBA00022692"/>
    </source>
</evidence>
<name>A0ABT2GF10_9MICO</name>
<dbReference type="Gene3D" id="2.60.40.2880">
    <property type="entry name" value="MmpS1-5, C-terminal soluble domain"/>
    <property type="match status" value="1"/>
</dbReference>
<proteinExistence type="inferred from homology"/>
<keyword evidence="4 7" id="KW-0812">Transmembrane</keyword>
<dbReference type="InterPro" id="IPR008693">
    <property type="entry name" value="MmpS"/>
</dbReference>
<comment type="similarity">
    <text evidence="2">Belongs to the MmpS family.</text>
</comment>
<evidence type="ECO:0000256" key="6">
    <source>
        <dbReference type="ARBA" id="ARBA00023136"/>
    </source>
</evidence>
<keyword evidence="5 7" id="KW-1133">Transmembrane helix</keyword>
<accession>A0ABT2GF10</accession>
<organism evidence="8 9">
    <name type="scientific">Herbiconiux gentiana</name>
    <dbReference type="NCBI Taxonomy" id="2970912"/>
    <lineage>
        <taxon>Bacteria</taxon>
        <taxon>Bacillati</taxon>
        <taxon>Actinomycetota</taxon>
        <taxon>Actinomycetes</taxon>
        <taxon>Micrococcales</taxon>
        <taxon>Microbacteriaceae</taxon>
        <taxon>Herbiconiux</taxon>
    </lineage>
</organism>
<keyword evidence="3" id="KW-1003">Cell membrane</keyword>
<comment type="subcellular location">
    <subcellularLocation>
        <location evidence="1">Cell membrane</location>
    </subcellularLocation>
</comment>
<dbReference type="InterPro" id="IPR038468">
    <property type="entry name" value="MmpS_C"/>
</dbReference>
<evidence type="ECO:0000256" key="1">
    <source>
        <dbReference type="ARBA" id="ARBA00004236"/>
    </source>
</evidence>
<feature type="transmembrane region" description="Helical" evidence="7">
    <location>
        <begin position="45"/>
        <end position="64"/>
    </location>
</feature>
<dbReference type="Proteomes" id="UP001165580">
    <property type="component" value="Unassembled WGS sequence"/>
</dbReference>
<reference evidence="8" key="1">
    <citation type="submission" date="2022-08" db="EMBL/GenBank/DDBJ databases">
        <authorList>
            <person name="Deng Y."/>
            <person name="Han X.-F."/>
            <person name="Zhang Y.-Q."/>
        </authorList>
    </citation>
    <scope>NUCLEOTIDE SEQUENCE</scope>
    <source>
        <strain evidence="8">CPCC 205716</strain>
    </source>
</reference>